<evidence type="ECO:0000313" key="3">
    <source>
        <dbReference type="Proteomes" id="UP000584642"/>
    </source>
</evidence>
<sequence>MSLTRRTFLASLAGSVALGAVAAGLAPLVGLAAGSDVTVWASPTCGCCGGWVEHMRGAGFTVTVRMIEDLTPVKAEAGVPDELQSCHTAVVGGYVVEGHVPAADVRRLLAERPAGRGLSVPGMPQSAPGMDNPGQPYEVVLFGRGEPKVYARH</sequence>
<organism evidence="2 3">
    <name type="scientific">Azospirillum oleiclasticum</name>
    <dbReference type="NCBI Taxonomy" id="2735135"/>
    <lineage>
        <taxon>Bacteria</taxon>
        <taxon>Pseudomonadati</taxon>
        <taxon>Pseudomonadota</taxon>
        <taxon>Alphaproteobacteria</taxon>
        <taxon>Rhodospirillales</taxon>
        <taxon>Azospirillaceae</taxon>
        <taxon>Azospirillum</taxon>
    </lineage>
</organism>
<accession>A0ABX2THE4</accession>
<keyword evidence="1" id="KW-0732">Signal</keyword>
<evidence type="ECO:0000313" key="2">
    <source>
        <dbReference type="EMBL" id="NYZ23771.1"/>
    </source>
</evidence>
<name>A0ABX2THE4_9PROT</name>
<protein>
    <submittedName>
        <fullName evidence="2">DUF411 domain-containing protein</fullName>
    </submittedName>
</protein>
<dbReference type="EMBL" id="JABFDB010000031">
    <property type="protein sequence ID" value="NYZ23771.1"/>
    <property type="molecule type" value="Genomic_DNA"/>
</dbReference>
<keyword evidence="3" id="KW-1185">Reference proteome</keyword>
<dbReference type="PROSITE" id="PS51318">
    <property type="entry name" value="TAT"/>
    <property type="match status" value="1"/>
</dbReference>
<dbReference type="Pfam" id="PF04214">
    <property type="entry name" value="DUF411"/>
    <property type="match status" value="1"/>
</dbReference>
<comment type="caution">
    <text evidence="2">The sequence shown here is derived from an EMBL/GenBank/DDBJ whole genome shotgun (WGS) entry which is preliminary data.</text>
</comment>
<feature type="signal peptide" evidence="1">
    <location>
        <begin position="1"/>
        <end position="22"/>
    </location>
</feature>
<evidence type="ECO:0000256" key="1">
    <source>
        <dbReference type="SAM" id="SignalP"/>
    </source>
</evidence>
<feature type="chain" id="PRO_5047426334" evidence="1">
    <location>
        <begin position="23"/>
        <end position="153"/>
    </location>
</feature>
<proteinExistence type="predicted"/>
<dbReference type="Proteomes" id="UP000584642">
    <property type="component" value="Unassembled WGS sequence"/>
</dbReference>
<gene>
    <name evidence="2" type="ORF">HND93_29070</name>
</gene>
<dbReference type="InterPro" id="IPR007332">
    <property type="entry name" value="DUF411"/>
</dbReference>
<reference evidence="2 3" key="1">
    <citation type="submission" date="2020-05" db="EMBL/GenBank/DDBJ databases">
        <title>Azospirillum oleiclasticum sp. nov, a nitrogen-fixing and heavy crude oil-emulsifying bacterium isolated from the crude oil of Yumen Oilfield.</title>
        <authorList>
            <person name="Wu D."/>
            <person name="Cai M."/>
            <person name="Zhang X."/>
        </authorList>
    </citation>
    <scope>NUCLEOTIDE SEQUENCE [LARGE SCALE GENOMIC DNA]</scope>
    <source>
        <strain evidence="2 3">ROY-1-1-2</strain>
    </source>
</reference>
<dbReference type="InterPro" id="IPR006311">
    <property type="entry name" value="TAT_signal"/>
</dbReference>
<dbReference type="RefSeq" id="WP_180285545.1">
    <property type="nucleotide sequence ID" value="NZ_JABFDB010000031.1"/>
</dbReference>